<gene>
    <name evidence="2" type="ORF">PGLA2088_LOCUS7247</name>
</gene>
<evidence type="ECO:0000313" key="3">
    <source>
        <dbReference type="Proteomes" id="UP000626109"/>
    </source>
</evidence>
<keyword evidence="1" id="KW-0732">Signal</keyword>
<feature type="signal peptide" evidence="1">
    <location>
        <begin position="1"/>
        <end position="20"/>
    </location>
</feature>
<protein>
    <recommendedName>
        <fullName evidence="4">Secreted protein</fullName>
    </recommendedName>
</protein>
<reference evidence="2" key="1">
    <citation type="submission" date="2021-02" db="EMBL/GenBank/DDBJ databases">
        <authorList>
            <person name="Dougan E. K."/>
            <person name="Rhodes N."/>
            <person name="Thang M."/>
            <person name="Chan C."/>
        </authorList>
    </citation>
    <scope>NUCLEOTIDE SEQUENCE</scope>
</reference>
<dbReference type="AlphaFoldDB" id="A0A813IF85"/>
<proteinExistence type="predicted"/>
<feature type="chain" id="PRO_5032615294" description="Secreted protein" evidence="1">
    <location>
        <begin position="21"/>
        <end position="214"/>
    </location>
</feature>
<dbReference type="EMBL" id="CAJNNW010007415">
    <property type="protein sequence ID" value="CAE8649232.1"/>
    <property type="molecule type" value="Genomic_DNA"/>
</dbReference>
<accession>A0A813IF85</accession>
<name>A0A813IF85_POLGL</name>
<organism evidence="2 3">
    <name type="scientific">Polarella glacialis</name>
    <name type="common">Dinoflagellate</name>
    <dbReference type="NCBI Taxonomy" id="89957"/>
    <lineage>
        <taxon>Eukaryota</taxon>
        <taxon>Sar</taxon>
        <taxon>Alveolata</taxon>
        <taxon>Dinophyceae</taxon>
        <taxon>Suessiales</taxon>
        <taxon>Suessiaceae</taxon>
        <taxon>Polarella</taxon>
    </lineage>
</organism>
<sequence>MRWSFLCVGVLQHMIAGAHGQASCGAIDPQPYPFNELPIASAAVPVCCHLGWRLRRASFATPAMAFGQLSPRSLQFPVLRPQLLHLRVCRVRLFSPLTGGVYGAARSRISLSTSTGAVAQNSGQYLEHCFEHRQVLQASVMMEPFVDLRAELSNLTNCLTCRASFRTEPVPSQSTCRSDPGSMLWLLGCIRARLGPGCGIYCPILLPAVAAIQS</sequence>
<evidence type="ECO:0000313" key="2">
    <source>
        <dbReference type="EMBL" id="CAE8649232.1"/>
    </source>
</evidence>
<dbReference type="Proteomes" id="UP000626109">
    <property type="component" value="Unassembled WGS sequence"/>
</dbReference>
<evidence type="ECO:0008006" key="4">
    <source>
        <dbReference type="Google" id="ProtNLM"/>
    </source>
</evidence>
<comment type="caution">
    <text evidence="2">The sequence shown here is derived from an EMBL/GenBank/DDBJ whole genome shotgun (WGS) entry which is preliminary data.</text>
</comment>
<evidence type="ECO:0000256" key="1">
    <source>
        <dbReference type="SAM" id="SignalP"/>
    </source>
</evidence>